<keyword evidence="21" id="KW-1185">Reference proteome</keyword>
<dbReference type="SUPFAM" id="SSF53448">
    <property type="entry name" value="Nucleotide-diphospho-sugar transferases"/>
    <property type="match status" value="1"/>
</dbReference>
<comment type="cofactor">
    <cofactor evidence="18">
        <name>Mg(2+)</name>
        <dbReference type="ChEBI" id="CHEBI:18420"/>
    </cofactor>
    <text evidence="18">Binds 1 Mg(2+) ion per subunit.</text>
</comment>
<comment type="pathway">
    <text evidence="18">Nucleotide-sugar biosynthesis; UDP-N-acetyl-alpha-D-glucosamine biosynthesis; N-acetyl-alpha-D-glucosamine 1-phosphate from alpha-D-glucosamine 6-phosphate (route II): step 2/2.</text>
</comment>
<proteinExistence type="inferred from homology"/>
<feature type="binding site" evidence="18">
    <location>
        <position position="449"/>
    </location>
    <ligand>
        <name>acetyl-CoA</name>
        <dbReference type="ChEBI" id="CHEBI:57288"/>
    </ligand>
</feature>
<feature type="binding site" evidence="18">
    <location>
        <position position="386"/>
    </location>
    <ligand>
        <name>UDP-N-acetyl-alpha-D-glucosamine</name>
        <dbReference type="ChEBI" id="CHEBI:57705"/>
    </ligand>
</feature>
<evidence type="ECO:0000256" key="18">
    <source>
        <dbReference type="HAMAP-Rule" id="MF_01631"/>
    </source>
</evidence>
<keyword evidence="13 18" id="KW-0012">Acyltransferase</keyword>
<dbReference type="EC" id="2.3.1.157" evidence="18"/>
<evidence type="ECO:0000256" key="2">
    <source>
        <dbReference type="ARBA" id="ARBA00007707"/>
    </source>
</evidence>
<keyword evidence="10 18" id="KW-0133">Cell shape</keyword>
<dbReference type="InterPro" id="IPR029044">
    <property type="entry name" value="Nucleotide-diphossugar_trans"/>
</dbReference>
<feature type="binding site" evidence="18">
    <location>
        <begin position="89"/>
        <end position="90"/>
    </location>
    <ligand>
        <name>UDP-N-acetyl-alpha-D-glucosamine</name>
        <dbReference type="ChEBI" id="CHEBI:57705"/>
    </ligand>
</feature>
<dbReference type="GO" id="GO:0000287">
    <property type="term" value="F:magnesium ion binding"/>
    <property type="evidence" value="ECO:0007669"/>
    <property type="project" value="UniProtKB-UniRule"/>
</dbReference>
<protein>
    <recommendedName>
        <fullName evidence="18">Bifunctional protein GlmU</fullName>
    </recommendedName>
    <domain>
        <recommendedName>
            <fullName evidence="18">UDP-N-acetylglucosamine pyrophosphorylase</fullName>
            <ecNumber evidence="18">2.7.7.23</ecNumber>
        </recommendedName>
        <alternativeName>
            <fullName evidence="18">N-acetylglucosamine-1-phosphate uridyltransferase</fullName>
        </alternativeName>
    </domain>
    <domain>
        <recommendedName>
            <fullName evidence="18">Glucosamine-1-phosphate N-acetyltransferase</fullName>
            <ecNumber evidence="18">2.3.1.157</ecNumber>
        </recommendedName>
    </domain>
</protein>
<feature type="binding site" evidence="18">
    <location>
        <position position="342"/>
    </location>
    <ligand>
        <name>UDP-N-acetyl-alpha-D-glucosamine</name>
        <dbReference type="ChEBI" id="CHEBI:57705"/>
    </ligand>
</feature>
<feature type="domain" description="MobA-like NTP transferase" evidence="19">
    <location>
        <begin position="8"/>
        <end position="150"/>
    </location>
</feature>
<reference evidence="20 21" key="1">
    <citation type="submission" date="2023-11" db="EMBL/GenBank/DDBJ databases">
        <title>Peredibacter starrii A3.12.</title>
        <authorList>
            <person name="Mitchell R.J."/>
        </authorList>
    </citation>
    <scope>NUCLEOTIDE SEQUENCE [LARGE SCALE GENOMIC DNA]</scope>
    <source>
        <strain evidence="20 21">A3.12</strain>
    </source>
</reference>
<feature type="binding site" evidence="18">
    <location>
        <position position="375"/>
    </location>
    <ligand>
        <name>UDP-N-acetyl-alpha-D-glucosamine</name>
        <dbReference type="ChEBI" id="CHEBI:57705"/>
    </ligand>
</feature>
<evidence type="ECO:0000256" key="7">
    <source>
        <dbReference type="ARBA" id="ARBA00022723"/>
    </source>
</evidence>
<dbReference type="Proteomes" id="UP001324634">
    <property type="component" value="Chromosome"/>
</dbReference>
<comment type="subunit">
    <text evidence="18">Homotrimer.</text>
</comment>
<evidence type="ECO:0000256" key="10">
    <source>
        <dbReference type="ARBA" id="ARBA00022960"/>
    </source>
</evidence>
<dbReference type="KEGG" id="psti:SOO65_02470"/>
<evidence type="ECO:0000256" key="8">
    <source>
        <dbReference type="ARBA" id="ARBA00022737"/>
    </source>
</evidence>
<feature type="binding site" evidence="18">
    <location>
        <begin position="395"/>
        <end position="396"/>
    </location>
    <ligand>
        <name>acetyl-CoA</name>
        <dbReference type="ChEBI" id="CHEBI:57288"/>
    </ligand>
</feature>
<dbReference type="GO" id="GO:0005737">
    <property type="term" value="C:cytoplasm"/>
    <property type="evidence" value="ECO:0007669"/>
    <property type="project" value="UniProtKB-SubCell"/>
</dbReference>
<keyword evidence="7 18" id="KW-0479">Metal-binding</keyword>
<feature type="binding site" evidence="18">
    <location>
        <position position="236"/>
    </location>
    <ligand>
        <name>UDP-N-acetyl-alpha-D-glucosamine</name>
        <dbReference type="ChEBI" id="CHEBI:57705"/>
    </ligand>
</feature>
<keyword evidence="5 18" id="KW-0808">Transferase</keyword>
<comment type="catalytic activity">
    <reaction evidence="15 18">
        <text>alpha-D-glucosamine 1-phosphate + acetyl-CoA = N-acetyl-alpha-D-glucosamine 1-phosphate + CoA + H(+)</text>
        <dbReference type="Rhea" id="RHEA:13725"/>
        <dbReference type="ChEBI" id="CHEBI:15378"/>
        <dbReference type="ChEBI" id="CHEBI:57287"/>
        <dbReference type="ChEBI" id="CHEBI:57288"/>
        <dbReference type="ChEBI" id="CHEBI:57776"/>
        <dbReference type="ChEBI" id="CHEBI:58516"/>
        <dbReference type="EC" id="2.3.1.157"/>
    </reaction>
</comment>
<dbReference type="EMBL" id="CP139487">
    <property type="protein sequence ID" value="WPU65604.1"/>
    <property type="molecule type" value="Genomic_DNA"/>
</dbReference>
<dbReference type="PANTHER" id="PTHR43584">
    <property type="entry name" value="NUCLEOTIDYL TRANSFERASE"/>
    <property type="match status" value="1"/>
</dbReference>
<name>A0AAX4HRS1_9BACT</name>
<feature type="region of interest" description="N-acetyltransferase" evidence="18">
    <location>
        <begin position="260"/>
        <end position="468"/>
    </location>
</feature>
<dbReference type="AlphaFoldDB" id="A0AAX4HRS1"/>
<evidence type="ECO:0000256" key="15">
    <source>
        <dbReference type="ARBA" id="ARBA00048247"/>
    </source>
</evidence>
<dbReference type="EC" id="2.7.7.23" evidence="18"/>
<feature type="binding site" evidence="18">
    <location>
        <position position="24"/>
    </location>
    <ligand>
        <name>UDP-N-acetyl-alpha-D-glucosamine</name>
        <dbReference type="ChEBI" id="CHEBI:57705"/>
    </ligand>
</feature>
<dbReference type="GO" id="GO:0009252">
    <property type="term" value="P:peptidoglycan biosynthetic process"/>
    <property type="evidence" value="ECO:0007669"/>
    <property type="project" value="UniProtKB-UniRule"/>
</dbReference>
<dbReference type="NCBIfam" id="TIGR01173">
    <property type="entry name" value="glmU"/>
    <property type="match status" value="1"/>
</dbReference>
<dbReference type="GO" id="GO:0019134">
    <property type="term" value="F:glucosamine-1-phosphate N-acetyltransferase activity"/>
    <property type="evidence" value="ECO:0007669"/>
    <property type="project" value="UniProtKB-UniRule"/>
</dbReference>
<feature type="binding site" evidence="18">
    <location>
        <position position="182"/>
    </location>
    <ligand>
        <name>UDP-N-acetyl-alpha-D-glucosamine</name>
        <dbReference type="ChEBI" id="CHEBI:57705"/>
    </ligand>
</feature>
<comment type="function">
    <text evidence="17 18">Catalyzes the last two sequential reactions in the de novo biosynthetic pathway for UDP-N-acetylglucosamine (UDP-GlcNAc). The C-terminal domain catalyzes the transfer of acetyl group from acetyl coenzyme A to glucosamine-1-phosphate (GlcN-1-P) to produce N-acetylglucosamine-1-phosphate (GlcNAc-1-P), which is converted into UDP-GlcNAc by the transfer of uridine 5-monophosphate (from uridine 5-triphosphate), a reaction catalyzed by the N-terminal domain.</text>
</comment>
<evidence type="ECO:0000256" key="9">
    <source>
        <dbReference type="ARBA" id="ARBA00022842"/>
    </source>
</evidence>
<feature type="region of interest" description="Linker" evidence="18">
    <location>
        <begin position="239"/>
        <end position="259"/>
    </location>
</feature>
<dbReference type="Pfam" id="PF00132">
    <property type="entry name" value="Hexapep"/>
    <property type="match status" value="1"/>
</dbReference>
<dbReference type="SUPFAM" id="SSF51161">
    <property type="entry name" value="Trimeric LpxA-like enzymes"/>
    <property type="match status" value="1"/>
</dbReference>
<keyword evidence="8 18" id="KW-0677">Repeat</keyword>
<dbReference type="InterPro" id="IPR011004">
    <property type="entry name" value="Trimer_LpxA-like_sf"/>
</dbReference>
<feature type="active site" description="Proton acceptor" evidence="18">
    <location>
        <position position="372"/>
    </location>
</feature>
<feature type="binding site" evidence="18">
    <location>
        <position position="116"/>
    </location>
    <ligand>
        <name>Mg(2+)</name>
        <dbReference type="ChEBI" id="CHEBI:18420"/>
    </ligand>
</feature>
<evidence type="ECO:0000256" key="4">
    <source>
        <dbReference type="ARBA" id="ARBA00022490"/>
    </source>
</evidence>
<dbReference type="GO" id="GO:0008360">
    <property type="term" value="P:regulation of cell shape"/>
    <property type="evidence" value="ECO:0007669"/>
    <property type="project" value="UniProtKB-KW"/>
</dbReference>
<evidence type="ECO:0000259" key="19">
    <source>
        <dbReference type="Pfam" id="PF12804"/>
    </source>
</evidence>
<comment type="catalytic activity">
    <reaction evidence="16 18">
        <text>N-acetyl-alpha-D-glucosamine 1-phosphate + UTP + H(+) = UDP-N-acetyl-alpha-D-glucosamine + diphosphate</text>
        <dbReference type="Rhea" id="RHEA:13509"/>
        <dbReference type="ChEBI" id="CHEBI:15378"/>
        <dbReference type="ChEBI" id="CHEBI:33019"/>
        <dbReference type="ChEBI" id="CHEBI:46398"/>
        <dbReference type="ChEBI" id="CHEBI:57705"/>
        <dbReference type="ChEBI" id="CHEBI:57776"/>
        <dbReference type="EC" id="2.7.7.23"/>
    </reaction>
</comment>
<feature type="binding site" evidence="18">
    <location>
        <position position="360"/>
    </location>
    <ligand>
        <name>UDP-N-acetyl-alpha-D-glucosamine</name>
        <dbReference type="ChEBI" id="CHEBI:57705"/>
    </ligand>
</feature>
<evidence type="ECO:0000256" key="5">
    <source>
        <dbReference type="ARBA" id="ARBA00022679"/>
    </source>
</evidence>
<comment type="pathway">
    <text evidence="18">Bacterial outer membrane biogenesis; LPS lipid A biosynthesis.</text>
</comment>
<feature type="binding site" evidence="18">
    <location>
        <position position="154"/>
    </location>
    <ligand>
        <name>UDP-N-acetyl-alpha-D-glucosamine</name>
        <dbReference type="ChEBI" id="CHEBI:57705"/>
    </ligand>
</feature>
<feature type="binding site" evidence="18">
    <location>
        <begin position="10"/>
        <end position="13"/>
    </location>
    <ligand>
        <name>UDP-N-acetyl-alpha-D-glucosamine</name>
        <dbReference type="ChEBI" id="CHEBI:57705"/>
    </ligand>
</feature>
<keyword evidence="14 18" id="KW-0961">Cell wall biogenesis/degradation</keyword>
<evidence type="ECO:0000256" key="16">
    <source>
        <dbReference type="ARBA" id="ARBA00048493"/>
    </source>
</evidence>
<feature type="binding site" evidence="18">
    <location>
        <position position="167"/>
    </location>
    <ligand>
        <name>UDP-N-acetyl-alpha-D-glucosamine</name>
        <dbReference type="ChEBI" id="CHEBI:57705"/>
    </ligand>
</feature>
<feature type="region of interest" description="Pyrophosphorylase" evidence="18">
    <location>
        <begin position="1"/>
        <end position="238"/>
    </location>
</feature>
<keyword evidence="12 18" id="KW-0511">Multifunctional enzyme</keyword>
<feature type="binding site" evidence="18">
    <location>
        <position position="236"/>
    </location>
    <ligand>
        <name>Mg(2+)</name>
        <dbReference type="ChEBI" id="CHEBI:18420"/>
    </ligand>
</feature>
<comment type="similarity">
    <text evidence="2 18">In the C-terminal section; belongs to the transferase hexapeptide repeat family.</text>
</comment>
<keyword evidence="11 18" id="KW-0573">Peptidoglycan synthesis</keyword>
<dbReference type="PANTHER" id="PTHR43584:SF3">
    <property type="entry name" value="BIFUNCTIONAL PROTEIN GLMU"/>
    <property type="match status" value="1"/>
</dbReference>
<evidence type="ECO:0000256" key="14">
    <source>
        <dbReference type="ARBA" id="ARBA00023316"/>
    </source>
</evidence>
<comment type="subcellular location">
    <subcellularLocation>
        <location evidence="1 18">Cytoplasm</location>
    </subcellularLocation>
</comment>
<dbReference type="GO" id="GO:0009245">
    <property type="term" value="P:lipid A biosynthetic process"/>
    <property type="evidence" value="ECO:0007669"/>
    <property type="project" value="UniProtKB-UniRule"/>
</dbReference>
<dbReference type="InterPro" id="IPR001451">
    <property type="entry name" value="Hexapep"/>
</dbReference>
<dbReference type="Pfam" id="PF14602">
    <property type="entry name" value="Hexapep_2"/>
    <property type="match status" value="1"/>
</dbReference>
<accession>A0AAX4HRS1</accession>
<dbReference type="Gene3D" id="2.160.10.10">
    <property type="entry name" value="Hexapeptide repeat proteins"/>
    <property type="match status" value="1"/>
</dbReference>
<evidence type="ECO:0000256" key="12">
    <source>
        <dbReference type="ARBA" id="ARBA00023268"/>
    </source>
</evidence>
<dbReference type="GO" id="GO:0003977">
    <property type="term" value="F:UDP-N-acetylglucosamine diphosphorylase activity"/>
    <property type="evidence" value="ECO:0007669"/>
    <property type="project" value="UniProtKB-UniRule"/>
</dbReference>
<dbReference type="HAMAP" id="MF_01631">
    <property type="entry name" value="GlmU"/>
    <property type="match status" value="1"/>
</dbReference>
<comment type="pathway">
    <text evidence="18">Nucleotide-sugar biosynthesis; UDP-N-acetyl-alpha-D-glucosamine biosynthesis; UDP-N-acetyl-alpha-D-glucosamine from N-acetyl-alpha-D-glucosamine 1-phosphate: step 1/1.</text>
</comment>
<organism evidence="20 21">
    <name type="scientific">Peredibacter starrii</name>
    <dbReference type="NCBI Taxonomy" id="28202"/>
    <lineage>
        <taxon>Bacteria</taxon>
        <taxon>Pseudomonadati</taxon>
        <taxon>Bdellovibrionota</taxon>
        <taxon>Bacteriovoracia</taxon>
        <taxon>Bacteriovoracales</taxon>
        <taxon>Bacteriovoracaceae</taxon>
        <taxon>Peredibacter</taxon>
    </lineage>
</organism>
<evidence type="ECO:0000256" key="6">
    <source>
        <dbReference type="ARBA" id="ARBA00022695"/>
    </source>
</evidence>
<feature type="binding site" evidence="18">
    <location>
        <position position="414"/>
    </location>
    <ligand>
        <name>acetyl-CoA</name>
        <dbReference type="ChEBI" id="CHEBI:57288"/>
    </ligand>
</feature>
<evidence type="ECO:0000256" key="1">
    <source>
        <dbReference type="ARBA" id="ARBA00004496"/>
    </source>
</evidence>
<keyword evidence="6 18" id="KW-0548">Nucleotidyltransferase</keyword>
<keyword evidence="4 18" id="KW-0963">Cytoplasm</keyword>
<dbReference type="InterPro" id="IPR050065">
    <property type="entry name" value="GlmU-like"/>
</dbReference>
<comment type="caution">
    <text evidence="18">Lacks conserved residue(s) required for the propagation of feature annotation.</text>
</comment>
<dbReference type="GO" id="GO:0000902">
    <property type="term" value="P:cell morphogenesis"/>
    <property type="evidence" value="ECO:0007669"/>
    <property type="project" value="UniProtKB-UniRule"/>
</dbReference>
<evidence type="ECO:0000313" key="21">
    <source>
        <dbReference type="Proteomes" id="UP001324634"/>
    </source>
</evidence>
<dbReference type="GO" id="GO:0071555">
    <property type="term" value="P:cell wall organization"/>
    <property type="evidence" value="ECO:0007669"/>
    <property type="project" value="UniProtKB-KW"/>
</dbReference>
<dbReference type="Gene3D" id="3.90.550.10">
    <property type="entry name" value="Spore Coat Polysaccharide Biosynthesis Protein SpsA, Chain A"/>
    <property type="match status" value="1"/>
</dbReference>
<evidence type="ECO:0000256" key="13">
    <source>
        <dbReference type="ARBA" id="ARBA00023315"/>
    </source>
</evidence>
<evidence type="ECO:0000313" key="20">
    <source>
        <dbReference type="EMBL" id="WPU65604.1"/>
    </source>
</evidence>
<evidence type="ECO:0000256" key="17">
    <source>
        <dbReference type="ARBA" id="ARBA00049628"/>
    </source>
</evidence>
<evidence type="ECO:0000256" key="11">
    <source>
        <dbReference type="ARBA" id="ARBA00022984"/>
    </source>
</evidence>
<sequence length="468" mass="50699">MSDSIGIVILAAGKGTRMKIETPKALAKTAGRPLLEYVVDAALNFASHSSLKAEIGLVVGHKKELLEEWLSTHSQKQFLKTAWQKEQNGTADALKSCFHDQPHFWDYTYTLVACADTPLLEEAEFNKLFEVLKADPKLVGVAATFEAHDPTGLGRIVHGKNGFQIVEEKDASPEQRKITEVNSGVYILKTSHVKEVLGTISNNNKSGEFYLTDLFQDKYSVKPVKFPSEVPFLGINTLEQLAEVTKLFRAKKLKKLFTEGVEFLNPDSVHIDDAVTIGVGSIIYPGVTLLGNTKIGNGVVVETGSFIRDSIVHDGAEILAHSYLEGALVHKDATIGPMARLRQGADIGPEAKIGNFVEVKKSKLDKGVKVSHLSYVGDAEIGENTNIGCGFISCNYDGANKHKTKIGKNSFIGSDVQMIAPIEIGNDAFVAAGSTISKSVPDGAFAITRAQQVTKEGAAKRFIKTKKS</sequence>
<dbReference type="Pfam" id="PF12804">
    <property type="entry name" value="NTP_transf_3"/>
    <property type="match status" value="1"/>
</dbReference>
<dbReference type="InterPro" id="IPR038009">
    <property type="entry name" value="GlmU_C_LbH"/>
</dbReference>
<keyword evidence="9 18" id="KW-0460">Magnesium</keyword>
<gene>
    <name evidence="18 20" type="primary">glmU</name>
    <name evidence="20" type="ORF">SOO65_02470</name>
</gene>
<feature type="binding site" evidence="18">
    <location>
        <position position="432"/>
    </location>
    <ligand>
        <name>acetyl-CoA</name>
        <dbReference type="ChEBI" id="CHEBI:57288"/>
    </ligand>
</feature>
<evidence type="ECO:0000256" key="3">
    <source>
        <dbReference type="ARBA" id="ARBA00007947"/>
    </source>
</evidence>
<comment type="similarity">
    <text evidence="3 18">In the N-terminal section; belongs to the N-acetylglucosamine-1-phosphate uridyltransferase family.</text>
</comment>
<dbReference type="GO" id="GO:0006048">
    <property type="term" value="P:UDP-N-acetylglucosamine biosynthetic process"/>
    <property type="evidence" value="ECO:0007669"/>
    <property type="project" value="InterPro"/>
</dbReference>
<dbReference type="InterPro" id="IPR025877">
    <property type="entry name" value="MobA-like_NTP_Trfase"/>
</dbReference>
<dbReference type="GO" id="GO:0016020">
    <property type="term" value="C:membrane"/>
    <property type="evidence" value="ECO:0007669"/>
    <property type="project" value="GOC"/>
</dbReference>
<dbReference type="InterPro" id="IPR005882">
    <property type="entry name" value="Bifunctional_GlmU"/>
</dbReference>
<dbReference type="CDD" id="cd03353">
    <property type="entry name" value="LbH_GlmU_C"/>
    <property type="match status" value="1"/>
</dbReference>
<feature type="binding site" evidence="18">
    <location>
        <position position="84"/>
    </location>
    <ligand>
        <name>UDP-N-acetyl-alpha-D-glucosamine</name>
        <dbReference type="ChEBI" id="CHEBI:57705"/>
    </ligand>
</feature>